<organism evidence="4 5">
    <name type="scientific">Corynebacterium kalidii</name>
    <dbReference type="NCBI Taxonomy" id="2931982"/>
    <lineage>
        <taxon>Bacteria</taxon>
        <taxon>Bacillati</taxon>
        <taxon>Actinomycetota</taxon>
        <taxon>Actinomycetes</taxon>
        <taxon>Mycobacteriales</taxon>
        <taxon>Corynebacteriaceae</taxon>
        <taxon>Corynebacterium</taxon>
    </lineage>
</organism>
<feature type="domain" description="DUF112" evidence="3">
    <location>
        <begin position="18"/>
        <end position="435"/>
    </location>
</feature>
<keyword evidence="2" id="KW-0812">Transmembrane</keyword>
<evidence type="ECO:0000313" key="5">
    <source>
        <dbReference type="Proteomes" id="UP001139207"/>
    </source>
</evidence>
<evidence type="ECO:0000256" key="2">
    <source>
        <dbReference type="SAM" id="Phobius"/>
    </source>
</evidence>
<dbReference type="Proteomes" id="UP001139207">
    <property type="component" value="Unassembled WGS sequence"/>
</dbReference>
<feature type="transmembrane region" description="Helical" evidence="2">
    <location>
        <begin position="109"/>
        <end position="129"/>
    </location>
</feature>
<sequence length="540" mass="55828">MSNWMDGLGAVADVQVMIMLVLGVLIGMVVGALPGISATVGVALLLPFTFALEPLAGMMLLLGIYGGAVYAGSIPAILIRTPGTPASAASVADGHAMTVAGKGVQALKISVLASCVGGFIGVLLLAFFSPVIADFALGFGSSANFMLALFALTIIASISEGRMVKGLIAGFLGLGIAMIGLDTIQGFPRLTFGNSDLISGISFIPLMIGLFAVSEAFLQVERLTKLNLKMKPEKFRATPAWLRKLAPSSILGSAIGFVIGIIPGVGGDISSFVAYNESKRAAKDKSRYGKGDPRGIAAAESSKNAGTAGALVPTLTLGIPGDVTSAVLIGALTVHGLQPGPTLFSGSPDLIYGLFIGFAMVYLVLLVLGWFGTTFWVKLIESVPPRLLWPSVIVLAVVGSYAMRSSIFDVLVMFLAAILGYIMVKGGFPLAPLIIGVILGPIAESGFRRAMIINNGSFTWMLEPIPLVLGILTLASIGFAIWQAVRRPKMMDRAEEALHSTETEPAAAGAGETGDTGATVATVATDPTDPAAADDQKGTR</sequence>
<dbReference type="PANTHER" id="PTHR35342:SF5">
    <property type="entry name" value="TRICARBOXYLIC TRANSPORT PROTEIN"/>
    <property type="match status" value="1"/>
</dbReference>
<keyword evidence="2" id="KW-1133">Transmembrane helix</keyword>
<feature type="transmembrane region" description="Helical" evidence="2">
    <location>
        <begin position="197"/>
        <end position="220"/>
    </location>
</feature>
<feature type="compositionally biased region" description="Low complexity" evidence="1">
    <location>
        <begin position="503"/>
        <end position="533"/>
    </location>
</feature>
<dbReference type="AlphaFoldDB" id="A0A9X2AYW9"/>
<keyword evidence="2" id="KW-0472">Membrane</keyword>
<dbReference type="RefSeq" id="WP_244803893.1">
    <property type="nucleotide sequence ID" value="NZ_JALIEA010000011.1"/>
</dbReference>
<feature type="transmembrane region" description="Helical" evidence="2">
    <location>
        <begin position="350"/>
        <end position="371"/>
    </location>
</feature>
<proteinExistence type="predicted"/>
<feature type="transmembrane region" description="Helical" evidence="2">
    <location>
        <begin position="20"/>
        <end position="46"/>
    </location>
</feature>
<evidence type="ECO:0000256" key="1">
    <source>
        <dbReference type="SAM" id="MobiDB-lite"/>
    </source>
</evidence>
<keyword evidence="5" id="KW-1185">Reference proteome</keyword>
<gene>
    <name evidence="4" type="ORF">MUN33_05600</name>
</gene>
<feature type="compositionally biased region" description="Basic and acidic residues" evidence="1">
    <location>
        <begin position="493"/>
        <end position="502"/>
    </location>
</feature>
<evidence type="ECO:0000313" key="4">
    <source>
        <dbReference type="EMBL" id="MCJ7858193.1"/>
    </source>
</evidence>
<protein>
    <submittedName>
        <fullName evidence="4">Tripartite tricarboxylate transporter permease</fullName>
    </submittedName>
</protein>
<feature type="transmembrane region" description="Helical" evidence="2">
    <location>
        <begin position="167"/>
        <end position="185"/>
    </location>
</feature>
<name>A0A9X2AYW9_9CORY</name>
<dbReference type="InterPro" id="IPR002823">
    <property type="entry name" value="DUF112_TM"/>
</dbReference>
<feature type="transmembrane region" description="Helical" evidence="2">
    <location>
        <begin position="241"/>
        <end position="262"/>
    </location>
</feature>
<dbReference type="PANTHER" id="PTHR35342">
    <property type="entry name" value="TRICARBOXYLIC TRANSPORT PROTEIN"/>
    <property type="match status" value="1"/>
</dbReference>
<feature type="transmembrane region" description="Helical" evidence="2">
    <location>
        <begin position="383"/>
        <end position="401"/>
    </location>
</feature>
<evidence type="ECO:0000259" key="3">
    <source>
        <dbReference type="Pfam" id="PF01970"/>
    </source>
</evidence>
<comment type="caution">
    <text evidence="4">The sequence shown here is derived from an EMBL/GenBank/DDBJ whole genome shotgun (WGS) entry which is preliminary data.</text>
</comment>
<feature type="transmembrane region" description="Helical" evidence="2">
    <location>
        <begin position="58"/>
        <end position="79"/>
    </location>
</feature>
<accession>A0A9X2AYW9</accession>
<feature type="transmembrane region" description="Helical" evidence="2">
    <location>
        <begin position="135"/>
        <end position="155"/>
    </location>
</feature>
<feature type="region of interest" description="Disordered" evidence="1">
    <location>
        <begin position="493"/>
        <end position="540"/>
    </location>
</feature>
<dbReference type="EMBL" id="JALIEA010000011">
    <property type="protein sequence ID" value="MCJ7858193.1"/>
    <property type="molecule type" value="Genomic_DNA"/>
</dbReference>
<reference evidence="4" key="1">
    <citation type="submission" date="2022-04" db="EMBL/GenBank/DDBJ databases">
        <title>Corynebacterium kalidii LD5P10.</title>
        <authorList>
            <person name="Sun J.Q."/>
        </authorList>
    </citation>
    <scope>NUCLEOTIDE SEQUENCE</scope>
    <source>
        <strain evidence="4">LD5P10</strain>
    </source>
</reference>
<dbReference type="Pfam" id="PF01970">
    <property type="entry name" value="TctA"/>
    <property type="match status" value="1"/>
</dbReference>
<feature type="transmembrane region" description="Helical" evidence="2">
    <location>
        <begin position="467"/>
        <end position="485"/>
    </location>
</feature>